<comment type="catalytic activity">
    <reaction evidence="5">
        <text>a quinone + NADH + 5 H(+)(in) = a quinol + NAD(+) + 4 H(+)(out)</text>
        <dbReference type="Rhea" id="RHEA:57888"/>
        <dbReference type="ChEBI" id="CHEBI:15378"/>
        <dbReference type="ChEBI" id="CHEBI:24646"/>
        <dbReference type="ChEBI" id="CHEBI:57540"/>
        <dbReference type="ChEBI" id="CHEBI:57945"/>
        <dbReference type="ChEBI" id="CHEBI:132124"/>
    </reaction>
</comment>
<feature type="transmembrane region" description="Helical" evidence="5">
    <location>
        <begin position="465"/>
        <end position="492"/>
    </location>
</feature>
<keyword evidence="5" id="KW-0874">Quinone</keyword>
<keyword evidence="9" id="KW-1185">Reference proteome</keyword>
<keyword evidence="5" id="KW-1003">Cell membrane</keyword>
<evidence type="ECO:0000313" key="9">
    <source>
        <dbReference type="Proteomes" id="UP000320735"/>
    </source>
</evidence>
<dbReference type="OrthoDB" id="9807568at2"/>
<keyword evidence="4 5" id="KW-0472">Membrane</keyword>
<dbReference type="Pfam" id="PF00361">
    <property type="entry name" value="Proton_antipo_M"/>
    <property type="match status" value="1"/>
</dbReference>
<evidence type="ECO:0000313" key="8">
    <source>
        <dbReference type="EMBL" id="TWU14796.1"/>
    </source>
</evidence>
<evidence type="ECO:0000259" key="7">
    <source>
        <dbReference type="Pfam" id="PF00361"/>
    </source>
</evidence>
<protein>
    <recommendedName>
        <fullName evidence="5">NADH-quinone oxidoreductase subunit N</fullName>
        <ecNumber evidence="5">7.1.1.-</ecNumber>
    </recommendedName>
    <alternativeName>
        <fullName evidence="5">NADH dehydrogenase I subunit N</fullName>
    </alternativeName>
    <alternativeName>
        <fullName evidence="5">NDH-1 subunit N</fullName>
    </alternativeName>
</protein>
<feature type="transmembrane region" description="Helical" evidence="5">
    <location>
        <begin position="50"/>
        <end position="70"/>
    </location>
</feature>
<evidence type="ECO:0000256" key="5">
    <source>
        <dbReference type="HAMAP-Rule" id="MF_00445"/>
    </source>
</evidence>
<keyword evidence="5" id="KW-1278">Translocase</keyword>
<feature type="domain" description="NADH:quinone oxidoreductase/Mrp antiporter transmembrane" evidence="7">
    <location>
        <begin position="147"/>
        <end position="470"/>
    </location>
</feature>
<dbReference type="EC" id="7.1.1.-" evidence="5"/>
<dbReference type="InterPro" id="IPR001750">
    <property type="entry name" value="ND/Mrp_TM"/>
</dbReference>
<feature type="transmembrane region" description="Helical" evidence="5">
    <location>
        <begin position="130"/>
        <end position="147"/>
    </location>
</feature>
<feature type="transmembrane region" description="Helical" evidence="5">
    <location>
        <begin position="231"/>
        <end position="259"/>
    </location>
</feature>
<keyword evidence="8" id="KW-0560">Oxidoreductase</keyword>
<dbReference type="HAMAP" id="MF_00445">
    <property type="entry name" value="NDH1_NuoN_1"/>
    <property type="match status" value="1"/>
</dbReference>
<dbReference type="GO" id="GO:0008137">
    <property type="term" value="F:NADH dehydrogenase (ubiquinone) activity"/>
    <property type="evidence" value="ECO:0007669"/>
    <property type="project" value="InterPro"/>
</dbReference>
<comment type="subunit">
    <text evidence="5">NDH-1 is composed of 14 different subunits. Subunits NuoA, H, J, K, L, M, N constitute the membrane sector of the complex.</text>
</comment>
<dbReference type="GO" id="GO:0050136">
    <property type="term" value="F:NADH dehydrogenase (quinone) (non-electrogenic) activity"/>
    <property type="evidence" value="ECO:0007669"/>
    <property type="project" value="UniProtKB-UniRule"/>
</dbReference>
<dbReference type="EMBL" id="SJPP01000001">
    <property type="protein sequence ID" value="TWU14796.1"/>
    <property type="molecule type" value="Genomic_DNA"/>
</dbReference>
<keyword evidence="5" id="KW-0813">Transport</keyword>
<comment type="caution">
    <text evidence="8">The sequence shown here is derived from an EMBL/GenBank/DDBJ whole genome shotgun (WGS) entry which is preliminary data.</text>
</comment>
<dbReference type="AlphaFoldDB" id="A0A5C6BUC6"/>
<feature type="transmembrane region" description="Helical" evidence="5">
    <location>
        <begin position="153"/>
        <end position="172"/>
    </location>
</feature>
<evidence type="ECO:0000256" key="2">
    <source>
        <dbReference type="ARBA" id="ARBA00022692"/>
    </source>
</evidence>
<feature type="transmembrane region" description="Helical" evidence="5">
    <location>
        <begin position="383"/>
        <end position="404"/>
    </location>
</feature>
<evidence type="ECO:0000256" key="6">
    <source>
        <dbReference type="RuleBase" id="RU000320"/>
    </source>
</evidence>
<feature type="transmembrane region" description="Helical" evidence="5">
    <location>
        <begin position="341"/>
        <end position="363"/>
    </location>
</feature>
<feature type="transmembrane region" description="Helical" evidence="5">
    <location>
        <begin position="184"/>
        <end position="211"/>
    </location>
</feature>
<dbReference type="Proteomes" id="UP000320735">
    <property type="component" value="Unassembled WGS sequence"/>
</dbReference>
<feature type="transmembrane region" description="Helical" evidence="5">
    <location>
        <begin position="20"/>
        <end position="38"/>
    </location>
</feature>
<dbReference type="RefSeq" id="WP_146372065.1">
    <property type="nucleotide sequence ID" value="NZ_SJPP01000001.1"/>
</dbReference>
<gene>
    <name evidence="8" type="primary">nuoN_2</name>
    <name evidence="5" type="synonym">nuoN</name>
    <name evidence="8" type="ORF">CA54_36650</name>
</gene>
<proteinExistence type="inferred from homology"/>
<feature type="transmembrane region" description="Helical" evidence="5">
    <location>
        <begin position="425"/>
        <end position="453"/>
    </location>
</feature>
<evidence type="ECO:0000256" key="3">
    <source>
        <dbReference type="ARBA" id="ARBA00022989"/>
    </source>
</evidence>
<keyword evidence="5" id="KW-0830">Ubiquinone</keyword>
<evidence type="ECO:0000256" key="4">
    <source>
        <dbReference type="ARBA" id="ARBA00023136"/>
    </source>
</evidence>
<keyword evidence="3 5" id="KW-1133">Transmembrane helix</keyword>
<feature type="transmembrane region" description="Helical" evidence="5">
    <location>
        <begin position="271"/>
        <end position="296"/>
    </location>
</feature>
<name>A0A5C6BUC6_9PLAN</name>
<dbReference type="GO" id="GO:0048038">
    <property type="term" value="F:quinone binding"/>
    <property type="evidence" value="ECO:0007669"/>
    <property type="project" value="UniProtKB-KW"/>
</dbReference>
<feature type="transmembrane region" description="Helical" evidence="5">
    <location>
        <begin position="513"/>
        <end position="534"/>
    </location>
</feature>
<keyword evidence="2 5" id="KW-0812">Transmembrane</keyword>
<reference evidence="8 9" key="1">
    <citation type="submission" date="2019-02" db="EMBL/GenBank/DDBJ databases">
        <title>Deep-cultivation of Planctomycetes and their phenomic and genomic characterization uncovers novel biology.</title>
        <authorList>
            <person name="Wiegand S."/>
            <person name="Jogler M."/>
            <person name="Boedeker C."/>
            <person name="Pinto D."/>
            <person name="Vollmers J."/>
            <person name="Rivas-Marin E."/>
            <person name="Kohn T."/>
            <person name="Peeters S.H."/>
            <person name="Heuer A."/>
            <person name="Rast P."/>
            <person name="Oberbeckmann S."/>
            <person name="Bunk B."/>
            <person name="Jeske O."/>
            <person name="Meyerdierks A."/>
            <person name="Storesund J.E."/>
            <person name="Kallscheuer N."/>
            <person name="Luecker S."/>
            <person name="Lage O.M."/>
            <person name="Pohl T."/>
            <person name="Merkel B.J."/>
            <person name="Hornburger P."/>
            <person name="Mueller R.-W."/>
            <person name="Bruemmer F."/>
            <person name="Labrenz M."/>
            <person name="Spormann A.M."/>
            <person name="Op Den Camp H."/>
            <person name="Overmann J."/>
            <person name="Amann R."/>
            <person name="Jetten M.S.M."/>
            <person name="Mascher T."/>
            <person name="Medema M.H."/>
            <person name="Devos D.P."/>
            <person name="Kaster A.-K."/>
            <person name="Ovreas L."/>
            <person name="Rohde M."/>
            <person name="Galperin M.Y."/>
            <person name="Jogler C."/>
        </authorList>
    </citation>
    <scope>NUCLEOTIDE SEQUENCE [LARGE SCALE GENOMIC DNA]</scope>
    <source>
        <strain evidence="8 9">CA54</strain>
    </source>
</reference>
<dbReference type="PANTHER" id="PTHR22773">
    <property type="entry name" value="NADH DEHYDROGENASE"/>
    <property type="match status" value="1"/>
</dbReference>
<comment type="subcellular location">
    <subcellularLocation>
        <location evidence="5">Cell membrane</location>
        <topology evidence="5">Multi-pass membrane protein</topology>
    </subcellularLocation>
    <subcellularLocation>
        <location evidence="1">Endomembrane system</location>
        <topology evidence="1">Multi-pass membrane protein</topology>
    </subcellularLocation>
    <subcellularLocation>
        <location evidence="6">Membrane</location>
        <topology evidence="6">Multi-pass membrane protein</topology>
    </subcellularLocation>
</comment>
<sequence length="550" mass="58807">MNIKIEDLVNHIYTDTGNSLWAFSPELAVCATIVLLLFARLFNVDRKGGIVSPAGLTMIGIVAAFVLSVATQSQLMSDADGIYSRELFTGLLVFDPFTGFFRLLLLAAVFIVVWLTLLSGIPDREDGPDFYILLMGATLGMMMMASANHMLMLFLAIETTSVPSYVMVGFLKGRKTASEAALKYVVYGGGAAGVMLYGISLLSGMLGTAYFPDMAMQMAKIAADPNLMTGAAITTLTLAVVMILIGLAFKLSIFPFHFWCPDAFEGASAEVAGFLSVASKAAAFALLVRFCLALVGPSADNPEALQQFNMQIGVVLGFVAAITSTFGNLAAYSQTNMKRLLAYSTIAHAGYMLMAVSAMMIFLNAPGDAATANTNASLAIEGLLYYLVVYVLMNLGAFGIVALIRNEIYSEEIADYAGMSKTSPMLAVGMLICLFSLVGIPPTGGFIGKFVIFAALFDAAQYQPIMYAVFLLGVLNTVFSLFYYLNVLRVMWIAPAKDSARIAEVPLVSKRGAYVAFLAVCVMVAGTIFIAPVYEAAEHVSTMLFSGIVP</sequence>
<comment type="function">
    <text evidence="5">NDH-1 shuttles electrons from NADH, via FMN and iron-sulfur (Fe-S) centers, to quinones in the respiratory chain. The immediate electron acceptor for the enzyme in this species is believed to be ubiquinone. Couples the redox reaction to proton translocation (for every two electrons transferred, four hydrogen ions are translocated across the cytoplasmic membrane), and thus conserves the redox energy in a proton gradient.</text>
</comment>
<dbReference type="GO" id="GO:0005886">
    <property type="term" value="C:plasma membrane"/>
    <property type="evidence" value="ECO:0007669"/>
    <property type="project" value="UniProtKB-SubCell"/>
</dbReference>
<organism evidence="8 9">
    <name type="scientific">Symmachiella macrocystis</name>
    <dbReference type="NCBI Taxonomy" id="2527985"/>
    <lineage>
        <taxon>Bacteria</taxon>
        <taxon>Pseudomonadati</taxon>
        <taxon>Planctomycetota</taxon>
        <taxon>Planctomycetia</taxon>
        <taxon>Planctomycetales</taxon>
        <taxon>Planctomycetaceae</taxon>
        <taxon>Symmachiella</taxon>
    </lineage>
</organism>
<keyword evidence="5" id="KW-0520">NAD</keyword>
<accession>A0A5C6BUC6</accession>
<comment type="similarity">
    <text evidence="5">Belongs to the complex I subunit 2 family.</text>
</comment>
<dbReference type="InterPro" id="IPR010096">
    <property type="entry name" value="NADH-Q_OxRdtase_suN/2"/>
</dbReference>
<feature type="transmembrane region" description="Helical" evidence="5">
    <location>
        <begin position="308"/>
        <end position="329"/>
    </location>
</feature>
<evidence type="ECO:0000256" key="1">
    <source>
        <dbReference type="ARBA" id="ARBA00004127"/>
    </source>
</evidence>
<dbReference type="GO" id="GO:0012505">
    <property type="term" value="C:endomembrane system"/>
    <property type="evidence" value="ECO:0007669"/>
    <property type="project" value="UniProtKB-SubCell"/>
</dbReference>
<dbReference type="GO" id="GO:0042773">
    <property type="term" value="P:ATP synthesis coupled electron transport"/>
    <property type="evidence" value="ECO:0007669"/>
    <property type="project" value="InterPro"/>
</dbReference>
<feature type="transmembrane region" description="Helical" evidence="5">
    <location>
        <begin position="99"/>
        <end position="118"/>
    </location>
</feature>